<comment type="similarity">
    <text evidence="2">Belongs to the cerato-ulmin hydrophobin family.</text>
</comment>
<dbReference type="AlphaFoldDB" id="A0A9P8KRN2"/>
<dbReference type="Gene3D" id="3.20.120.10">
    <property type="entry name" value="Hydrophobin"/>
    <property type="match status" value="1"/>
</dbReference>
<name>A0A9P8KRN2_9HYPO</name>
<dbReference type="GO" id="GO:0005576">
    <property type="term" value="C:extracellular region"/>
    <property type="evidence" value="ECO:0007669"/>
    <property type="project" value="InterPro"/>
</dbReference>
<keyword evidence="6" id="KW-1185">Reference proteome</keyword>
<evidence type="ECO:0000313" key="5">
    <source>
        <dbReference type="EMBL" id="KAH0524076.1"/>
    </source>
</evidence>
<evidence type="ECO:0000256" key="1">
    <source>
        <dbReference type="ARBA" id="ARBA00004196"/>
    </source>
</evidence>
<sequence length="102" mass="10355">MQFLAVAALLFTAAFAAPSTEAPAGLARRAEAWCPPGLLYSNPLCCDTDVLGVADVDCVTPPSAPSKCKSFGSVCASIGRQPKCCAIPVAGLALLCTDAIPQ</sequence>
<evidence type="ECO:0000256" key="2">
    <source>
        <dbReference type="ARBA" id="ARBA00009576"/>
    </source>
</evidence>
<dbReference type="PANTHER" id="PTHR42341">
    <property type="entry name" value="HYDROPHOBIN"/>
    <property type="match status" value="1"/>
</dbReference>
<dbReference type="PANTHER" id="PTHR42341:SF1">
    <property type="entry name" value="HYDROPHOBIN"/>
    <property type="match status" value="1"/>
</dbReference>
<gene>
    <name evidence="5" type="ORF">TsFJ059_008993</name>
</gene>
<evidence type="ECO:0000313" key="6">
    <source>
        <dbReference type="Proteomes" id="UP000826573"/>
    </source>
</evidence>
<evidence type="ECO:0000256" key="3">
    <source>
        <dbReference type="ARBA" id="ARBA00023157"/>
    </source>
</evidence>
<dbReference type="EMBL" id="JAIMJC010000006">
    <property type="protein sequence ID" value="KAH0524076.1"/>
    <property type="molecule type" value="Genomic_DNA"/>
</dbReference>
<dbReference type="CDD" id="cd23508">
    <property type="entry name" value="hydrophobin_II"/>
    <property type="match status" value="1"/>
</dbReference>
<comment type="caution">
    <text evidence="5">The sequence shown here is derived from an EMBL/GenBank/DDBJ whole genome shotgun (WGS) entry which is preliminary data.</text>
</comment>
<dbReference type="SUPFAM" id="SSF101751">
    <property type="entry name" value="Hydrophobin II, HfbII"/>
    <property type="match status" value="1"/>
</dbReference>
<evidence type="ECO:0008006" key="7">
    <source>
        <dbReference type="Google" id="ProtNLM"/>
    </source>
</evidence>
<reference evidence="5 6" key="1">
    <citation type="submission" date="2021-08" db="EMBL/GenBank/DDBJ databases">
        <title>The highly contiguous genome resource for Trichoderma semiorbis FJ059, a fungal antagonistic to plant pathogens.</title>
        <authorList>
            <person name="Liu T."/>
        </authorList>
    </citation>
    <scope>NUCLEOTIDE SEQUENCE [LARGE SCALE GENOMIC DNA]</scope>
    <source>
        <strain evidence="5 6">FJ059</strain>
    </source>
</reference>
<protein>
    <recommendedName>
        <fullName evidence="7">Hydrophobin</fullName>
    </recommendedName>
</protein>
<dbReference type="InterPro" id="IPR036686">
    <property type="entry name" value="Class_II_Hydrophobin_sf"/>
</dbReference>
<dbReference type="Pfam" id="PF06766">
    <property type="entry name" value="Hydrophobin_2"/>
    <property type="match status" value="1"/>
</dbReference>
<keyword evidence="3" id="KW-1015">Disulfide bond</keyword>
<dbReference type="Proteomes" id="UP000826573">
    <property type="component" value="Unassembled WGS sequence"/>
</dbReference>
<accession>A0A9P8KRN2</accession>
<proteinExistence type="inferred from homology"/>
<comment type="subcellular location">
    <subcellularLocation>
        <location evidence="1">Cell envelope</location>
    </subcellularLocation>
</comment>
<feature type="chain" id="PRO_5040342035" description="Hydrophobin" evidence="4">
    <location>
        <begin position="17"/>
        <end position="102"/>
    </location>
</feature>
<keyword evidence="4" id="KW-0732">Signal</keyword>
<evidence type="ECO:0000256" key="4">
    <source>
        <dbReference type="SAM" id="SignalP"/>
    </source>
</evidence>
<feature type="signal peptide" evidence="4">
    <location>
        <begin position="1"/>
        <end position="16"/>
    </location>
</feature>
<dbReference type="InterPro" id="IPR010636">
    <property type="entry name" value="Class_II_hydrophobin"/>
</dbReference>
<organism evidence="5 6">
    <name type="scientific">Trichoderma semiorbis</name>
    <dbReference type="NCBI Taxonomy" id="1491008"/>
    <lineage>
        <taxon>Eukaryota</taxon>
        <taxon>Fungi</taxon>
        <taxon>Dikarya</taxon>
        <taxon>Ascomycota</taxon>
        <taxon>Pezizomycotina</taxon>
        <taxon>Sordariomycetes</taxon>
        <taxon>Hypocreomycetidae</taxon>
        <taxon>Hypocreales</taxon>
        <taxon>Hypocreaceae</taxon>
        <taxon>Trichoderma</taxon>
    </lineage>
</organism>